<gene>
    <name evidence="1" type="ORF">DPEC_G00073940</name>
</gene>
<keyword evidence="2" id="KW-1185">Reference proteome</keyword>
<accession>A0ACC2H3Q7</accession>
<dbReference type="EMBL" id="CM055733">
    <property type="protein sequence ID" value="KAJ8010330.1"/>
    <property type="molecule type" value="Genomic_DNA"/>
</dbReference>
<dbReference type="Proteomes" id="UP001157502">
    <property type="component" value="Chromosome 6"/>
</dbReference>
<evidence type="ECO:0000313" key="1">
    <source>
        <dbReference type="EMBL" id="KAJ8010330.1"/>
    </source>
</evidence>
<name>A0ACC2H3Q7_DALPE</name>
<evidence type="ECO:0000313" key="2">
    <source>
        <dbReference type="Proteomes" id="UP001157502"/>
    </source>
</evidence>
<protein>
    <submittedName>
        <fullName evidence="1">Uncharacterized protein</fullName>
    </submittedName>
</protein>
<sequence length="112" mass="11828">MNNAVHSSVRASSIVTADMPSHVLFRTLGSAASRASGIIFQSAGISALSGRPSLTSDLLSAIADGGRVAILERQILIAQRIRPIGRLPIASWRRADDFASHVSSPLKPGQRL</sequence>
<reference evidence="1" key="1">
    <citation type="submission" date="2021-05" db="EMBL/GenBank/DDBJ databases">
        <authorList>
            <person name="Pan Q."/>
            <person name="Jouanno E."/>
            <person name="Zahm M."/>
            <person name="Klopp C."/>
            <person name="Cabau C."/>
            <person name="Louis A."/>
            <person name="Berthelot C."/>
            <person name="Parey E."/>
            <person name="Roest Crollius H."/>
            <person name="Montfort J."/>
            <person name="Robinson-Rechavi M."/>
            <person name="Bouchez O."/>
            <person name="Lampietro C."/>
            <person name="Lopez Roques C."/>
            <person name="Donnadieu C."/>
            <person name="Postlethwait J."/>
            <person name="Bobe J."/>
            <person name="Dillon D."/>
            <person name="Chandos A."/>
            <person name="von Hippel F."/>
            <person name="Guiguen Y."/>
        </authorList>
    </citation>
    <scope>NUCLEOTIDE SEQUENCE</scope>
    <source>
        <strain evidence="1">YG-Jan2019</strain>
    </source>
</reference>
<organism evidence="1 2">
    <name type="scientific">Dallia pectoralis</name>
    <name type="common">Alaska blackfish</name>
    <dbReference type="NCBI Taxonomy" id="75939"/>
    <lineage>
        <taxon>Eukaryota</taxon>
        <taxon>Metazoa</taxon>
        <taxon>Chordata</taxon>
        <taxon>Craniata</taxon>
        <taxon>Vertebrata</taxon>
        <taxon>Euteleostomi</taxon>
        <taxon>Actinopterygii</taxon>
        <taxon>Neopterygii</taxon>
        <taxon>Teleostei</taxon>
        <taxon>Protacanthopterygii</taxon>
        <taxon>Esociformes</taxon>
        <taxon>Umbridae</taxon>
        <taxon>Dallia</taxon>
    </lineage>
</organism>
<comment type="caution">
    <text evidence="1">The sequence shown here is derived from an EMBL/GenBank/DDBJ whole genome shotgun (WGS) entry which is preliminary data.</text>
</comment>
<proteinExistence type="predicted"/>